<dbReference type="Gene3D" id="3.40.1020.10">
    <property type="entry name" value="Biosynthetic Threonine Deaminase, Domain 3"/>
    <property type="match status" value="1"/>
</dbReference>
<evidence type="ECO:0000256" key="9">
    <source>
        <dbReference type="ARBA" id="ARBA00023239"/>
    </source>
</evidence>
<keyword evidence="6 12" id="KW-0028">Amino-acid biosynthesis</keyword>
<evidence type="ECO:0000256" key="5">
    <source>
        <dbReference type="ARBA" id="ARBA00011881"/>
    </source>
</evidence>
<comment type="similarity">
    <text evidence="4 12">Belongs to the serine/threonine dehydratase family.</text>
</comment>
<evidence type="ECO:0000256" key="7">
    <source>
        <dbReference type="ARBA" id="ARBA00022624"/>
    </source>
</evidence>
<proteinExistence type="inferred from homology"/>
<reference evidence="14" key="1">
    <citation type="journal article" date="2014" name="Int. J. Syst. Evol. Microbiol.">
        <title>Complete genome sequence of Corynebacterium casei LMG S-19264T (=DSM 44701T), isolated from a smear-ripened cheese.</title>
        <authorList>
            <consortium name="US DOE Joint Genome Institute (JGI-PGF)"/>
            <person name="Walter F."/>
            <person name="Albersmeier A."/>
            <person name="Kalinowski J."/>
            <person name="Ruckert C."/>
        </authorList>
    </citation>
    <scope>NUCLEOTIDE SEQUENCE</scope>
    <source>
        <strain evidence="14">CGMCC 1.15762</strain>
    </source>
</reference>
<dbReference type="Pfam" id="PF00291">
    <property type="entry name" value="PALP"/>
    <property type="match status" value="1"/>
</dbReference>
<dbReference type="GO" id="GO:0003941">
    <property type="term" value="F:L-serine ammonia-lyase activity"/>
    <property type="evidence" value="ECO:0007669"/>
    <property type="project" value="TreeGrafter"/>
</dbReference>
<dbReference type="GO" id="GO:0030170">
    <property type="term" value="F:pyridoxal phosphate binding"/>
    <property type="evidence" value="ECO:0007669"/>
    <property type="project" value="InterPro"/>
</dbReference>
<keyword evidence="15" id="KW-1185">Reference proteome</keyword>
<evidence type="ECO:0000313" key="14">
    <source>
        <dbReference type="EMBL" id="GGG79003.1"/>
    </source>
</evidence>
<comment type="subunit">
    <text evidence="5 12">Homotetramer.</text>
</comment>
<gene>
    <name evidence="12 14" type="primary">ilvA</name>
    <name evidence="14" type="ORF">GCM10011415_30090</name>
</gene>
<dbReference type="PROSITE" id="PS00165">
    <property type="entry name" value="DEHYDRATASE_SER_THR"/>
    <property type="match status" value="1"/>
</dbReference>
<dbReference type="CDD" id="cd01562">
    <property type="entry name" value="Thr-dehyd"/>
    <property type="match status" value="1"/>
</dbReference>
<feature type="domain" description="ACT-like" evidence="13">
    <location>
        <begin position="336"/>
        <end position="409"/>
    </location>
</feature>
<comment type="cofactor">
    <cofactor evidence="2 12">
        <name>pyridoxal 5'-phosphate</name>
        <dbReference type="ChEBI" id="CHEBI:597326"/>
    </cofactor>
</comment>
<dbReference type="UniPathway" id="UPA00047">
    <property type="reaction ID" value="UER00054"/>
</dbReference>
<evidence type="ECO:0000313" key="15">
    <source>
        <dbReference type="Proteomes" id="UP000617145"/>
    </source>
</evidence>
<dbReference type="InterPro" id="IPR036052">
    <property type="entry name" value="TrpB-like_PALP_sf"/>
</dbReference>
<dbReference type="AlphaFoldDB" id="A0A8J2ZLN3"/>
<dbReference type="Pfam" id="PF00585">
    <property type="entry name" value="Thr_dehydrat_C"/>
    <property type="match status" value="1"/>
</dbReference>
<dbReference type="InterPro" id="IPR045865">
    <property type="entry name" value="ACT-like_dom_sf"/>
</dbReference>
<dbReference type="GO" id="GO:0006565">
    <property type="term" value="P:L-serine catabolic process"/>
    <property type="evidence" value="ECO:0007669"/>
    <property type="project" value="TreeGrafter"/>
</dbReference>
<comment type="pathway">
    <text evidence="3 12">Amino-acid biosynthesis; L-isoleucine biosynthesis; 2-oxobutanoate from L-threonine: step 1/1.</text>
</comment>
<evidence type="ECO:0000256" key="6">
    <source>
        <dbReference type="ARBA" id="ARBA00022605"/>
    </source>
</evidence>
<dbReference type="InterPro" id="IPR050147">
    <property type="entry name" value="Ser/Thr_Dehydratase"/>
</dbReference>
<keyword evidence="10 12" id="KW-0100">Branched-chain amino acid biosynthesis</keyword>
<keyword evidence="7 12" id="KW-0412">Isoleucine biosynthesis</keyword>
<evidence type="ECO:0000259" key="13">
    <source>
        <dbReference type="PROSITE" id="PS51672"/>
    </source>
</evidence>
<dbReference type="GO" id="GO:0006567">
    <property type="term" value="P:L-threonine catabolic process"/>
    <property type="evidence" value="ECO:0007669"/>
    <property type="project" value="TreeGrafter"/>
</dbReference>
<dbReference type="NCBIfam" id="NF006390">
    <property type="entry name" value="PRK08639.1"/>
    <property type="match status" value="1"/>
</dbReference>
<dbReference type="InterPro" id="IPR001926">
    <property type="entry name" value="TrpB-like_PALP"/>
</dbReference>
<dbReference type="PROSITE" id="PS51672">
    <property type="entry name" value="ACT_LIKE"/>
    <property type="match status" value="1"/>
</dbReference>
<comment type="catalytic activity">
    <reaction evidence="1 12">
        <text>L-threonine = 2-oxobutanoate + NH4(+)</text>
        <dbReference type="Rhea" id="RHEA:22108"/>
        <dbReference type="ChEBI" id="CHEBI:16763"/>
        <dbReference type="ChEBI" id="CHEBI:28938"/>
        <dbReference type="ChEBI" id="CHEBI:57926"/>
        <dbReference type="EC" id="4.3.1.19"/>
    </reaction>
</comment>
<name>A0A8J2ZLN3_9RHOB</name>
<evidence type="ECO:0000256" key="8">
    <source>
        <dbReference type="ARBA" id="ARBA00022898"/>
    </source>
</evidence>
<dbReference type="CDD" id="cd04907">
    <property type="entry name" value="ACT_ThrD-I_2"/>
    <property type="match status" value="1"/>
</dbReference>
<dbReference type="SUPFAM" id="SSF53686">
    <property type="entry name" value="Tryptophan synthase beta subunit-like PLP-dependent enzymes"/>
    <property type="match status" value="1"/>
</dbReference>
<dbReference type="InterPro" id="IPR001721">
    <property type="entry name" value="TD_ACT-like"/>
</dbReference>
<sequence>MWLAMGHSTGMTSFHDRARAAAEAMREVFPETPLQRNAHLSDRFGADVWLKREDLSPVRSYKLRGAFNAMRKQEGTELFVCASAGNHAQGVAYMCRHFGARGVIFMPVTTPDQKIQKTRIFGGDAIEIVLTGDYFDDTLAAAKDYCAEKGGQFLPPFDDDDVIEGQASVAFEIETQLGRVPDHVIVPVGGGGLSAGMLSYFGTNTGYTFVEPTGGACLRAALEAGHPVTLDRVDTFADGAAVARIGERTFEALKGVGVASTLTIDENRLCITMLDMLNVEGVVLEPAGALSVDALKDLGQAIRGKTVVCITSGGNFDFERLPEVKERAQRYTGVKKYFILRLPQRPGALKDFLGFLGPEDDITRFEYLKKSARNFGSVMIGIETSDPGNFARLYDILDSRGYSYRDITEDDVLAQFLI</sequence>
<dbReference type="Proteomes" id="UP000617145">
    <property type="component" value="Unassembled WGS sequence"/>
</dbReference>
<dbReference type="Gene3D" id="3.40.50.1100">
    <property type="match status" value="2"/>
</dbReference>
<dbReference type="SUPFAM" id="SSF55021">
    <property type="entry name" value="ACT-like"/>
    <property type="match status" value="1"/>
</dbReference>
<dbReference type="EC" id="4.3.1.19" evidence="12"/>
<keyword evidence="8 12" id="KW-0663">Pyridoxal phosphate</keyword>
<evidence type="ECO:0000256" key="3">
    <source>
        <dbReference type="ARBA" id="ARBA00004810"/>
    </source>
</evidence>
<accession>A0A8J2ZLN3</accession>
<dbReference type="GO" id="GO:0004794">
    <property type="term" value="F:threonine deaminase activity"/>
    <property type="evidence" value="ECO:0007669"/>
    <property type="project" value="UniProtKB-UniRule"/>
</dbReference>
<dbReference type="InterPro" id="IPR011820">
    <property type="entry name" value="IlvA"/>
</dbReference>
<protein>
    <recommendedName>
        <fullName evidence="12">L-threonine dehydratase</fullName>
        <ecNumber evidence="12">4.3.1.19</ecNumber>
    </recommendedName>
    <alternativeName>
        <fullName evidence="12">Threonine deaminase</fullName>
    </alternativeName>
</protein>
<evidence type="ECO:0000256" key="10">
    <source>
        <dbReference type="ARBA" id="ARBA00023304"/>
    </source>
</evidence>
<dbReference type="GO" id="GO:0009097">
    <property type="term" value="P:isoleucine biosynthetic process"/>
    <property type="evidence" value="ECO:0007669"/>
    <property type="project" value="UniProtKB-UniRule"/>
</dbReference>
<keyword evidence="9 12" id="KW-0456">Lyase</keyword>
<dbReference type="EMBL" id="BMJV01000006">
    <property type="protein sequence ID" value="GGG79003.1"/>
    <property type="molecule type" value="Genomic_DNA"/>
</dbReference>
<evidence type="ECO:0000256" key="12">
    <source>
        <dbReference type="RuleBase" id="RU362012"/>
    </source>
</evidence>
<dbReference type="InterPro" id="IPR038110">
    <property type="entry name" value="TD_ACT-like_sf"/>
</dbReference>
<comment type="function">
    <text evidence="11 12">Catalyzes the anaerobic formation of alpha-ketobutyrate and ammonia from threonine in a two-step reaction. The first step involved a dehydration of threonine and a production of enamine intermediates (aminocrotonate), which tautomerizes to its imine form (iminobutyrate). Both intermediates are unstable and short-lived. The second step is the nonenzymatic hydrolysis of the enamine/imine intermediates to form 2-ketobutyrate and free ammonia. In the low water environment of the cell, the second step is accelerated by RidA.</text>
</comment>
<dbReference type="FunFam" id="3.40.50.1100:FF:000005">
    <property type="entry name" value="Threonine dehydratase catabolic"/>
    <property type="match status" value="1"/>
</dbReference>
<dbReference type="PANTHER" id="PTHR48078:SF11">
    <property type="entry name" value="THREONINE DEHYDRATASE, MITOCHONDRIAL"/>
    <property type="match status" value="1"/>
</dbReference>
<evidence type="ECO:0000256" key="11">
    <source>
        <dbReference type="ARBA" id="ARBA00025527"/>
    </source>
</evidence>
<evidence type="ECO:0000256" key="4">
    <source>
        <dbReference type="ARBA" id="ARBA00010869"/>
    </source>
</evidence>
<reference evidence="14" key="2">
    <citation type="submission" date="2020-09" db="EMBL/GenBank/DDBJ databases">
        <authorList>
            <person name="Sun Q."/>
            <person name="Zhou Y."/>
        </authorList>
    </citation>
    <scope>NUCLEOTIDE SEQUENCE</scope>
    <source>
        <strain evidence="14">CGMCC 1.15762</strain>
    </source>
</reference>
<dbReference type="NCBIfam" id="TIGR02079">
    <property type="entry name" value="THD1"/>
    <property type="match status" value="1"/>
</dbReference>
<evidence type="ECO:0000256" key="2">
    <source>
        <dbReference type="ARBA" id="ARBA00001933"/>
    </source>
</evidence>
<dbReference type="InterPro" id="IPR000634">
    <property type="entry name" value="Ser/Thr_deHydtase_PyrdxlP-BS"/>
</dbReference>
<dbReference type="PANTHER" id="PTHR48078">
    <property type="entry name" value="THREONINE DEHYDRATASE, MITOCHONDRIAL-RELATED"/>
    <property type="match status" value="1"/>
</dbReference>
<comment type="caution">
    <text evidence="14">The sequence shown here is derived from an EMBL/GenBank/DDBJ whole genome shotgun (WGS) entry which is preliminary data.</text>
</comment>
<evidence type="ECO:0000256" key="1">
    <source>
        <dbReference type="ARBA" id="ARBA00001274"/>
    </source>
</evidence>
<organism evidence="14 15">
    <name type="scientific">Salipiger pallidus</name>
    <dbReference type="NCBI Taxonomy" id="1775170"/>
    <lineage>
        <taxon>Bacteria</taxon>
        <taxon>Pseudomonadati</taxon>
        <taxon>Pseudomonadota</taxon>
        <taxon>Alphaproteobacteria</taxon>
        <taxon>Rhodobacterales</taxon>
        <taxon>Roseobacteraceae</taxon>
        <taxon>Salipiger</taxon>
    </lineage>
</organism>